<dbReference type="AlphaFoldDB" id="A0A4S4LKL2"/>
<name>A0A4S4LKL2_9AGAM</name>
<comment type="caution">
    <text evidence="1">The sequence shown here is derived from an EMBL/GenBank/DDBJ whole genome shotgun (WGS) entry which is preliminary data.</text>
</comment>
<dbReference type="EMBL" id="SGPL01000465">
    <property type="protein sequence ID" value="THH12417.1"/>
    <property type="molecule type" value="Genomic_DNA"/>
</dbReference>
<evidence type="ECO:0000313" key="2">
    <source>
        <dbReference type="Proteomes" id="UP000310158"/>
    </source>
</evidence>
<dbReference type="Proteomes" id="UP000310158">
    <property type="component" value="Unassembled WGS sequence"/>
</dbReference>
<proteinExistence type="predicted"/>
<evidence type="ECO:0000313" key="1">
    <source>
        <dbReference type="EMBL" id="THH12417.1"/>
    </source>
</evidence>
<organism evidence="1 2">
    <name type="scientific">Bondarzewia mesenterica</name>
    <dbReference type="NCBI Taxonomy" id="1095465"/>
    <lineage>
        <taxon>Eukaryota</taxon>
        <taxon>Fungi</taxon>
        <taxon>Dikarya</taxon>
        <taxon>Basidiomycota</taxon>
        <taxon>Agaricomycotina</taxon>
        <taxon>Agaricomycetes</taxon>
        <taxon>Russulales</taxon>
        <taxon>Bondarzewiaceae</taxon>
        <taxon>Bondarzewia</taxon>
    </lineage>
</organism>
<dbReference type="SUPFAM" id="SSF52058">
    <property type="entry name" value="L domain-like"/>
    <property type="match status" value="1"/>
</dbReference>
<gene>
    <name evidence="1" type="ORF">EW146_g7717</name>
</gene>
<reference evidence="1 2" key="1">
    <citation type="submission" date="2019-02" db="EMBL/GenBank/DDBJ databases">
        <title>Genome sequencing of the rare red list fungi Bondarzewia mesenterica.</title>
        <authorList>
            <person name="Buettner E."/>
            <person name="Kellner H."/>
        </authorList>
    </citation>
    <scope>NUCLEOTIDE SEQUENCE [LARGE SCALE GENOMIC DNA]</scope>
    <source>
        <strain evidence="1 2">DSM 108281</strain>
    </source>
</reference>
<dbReference type="OrthoDB" id="3365698at2759"/>
<sequence>MDSHHDVSTDNQIEGNILNIVDSASSSQAVQVAIPAEILGRMVELMLPDPLPGHMVRSQDDSLSSIQCPNERARILLNLSHVSQYWRNVIISHASLWSSIEVARMTREHQIVLLCIERSKDVPLRMTDFHYPEYPPLWSRESHRLIYLSLDLFVERTFARSRTSPMHFPRLECLLMSSIEAGGLPDLKFELPRLQRLWLNGPVPWPKYRFSCLTHLALSGHRFKRTISVTEFLDILRENAGLQLLVLVEVAFSGHAKRPQLVELPHLRYIMINDRLDNTVIKNIIPTLILPSTRTARFQFDWFPDGRIVPFATHAKRYLSDDFAISLTISAKTASDCADCFAAIVRGALPELQTLCIHLRDVPTDLINLSPLLHLVRERHVDGRPLKKVFISDEVLKELNSYTKTLKEIASYVDTLECDSSPSPFENSNTGPVRTYIRLPHTHTTFLAAYCPTLYPNPPPPLPSEFITPVEDNNPAPQDAAMIVLKFKVIATDPASVDSESAASKRSYFASKLAGVFADGSICTVR</sequence>
<evidence type="ECO:0008006" key="3">
    <source>
        <dbReference type="Google" id="ProtNLM"/>
    </source>
</evidence>
<keyword evidence="2" id="KW-1185">Reference proteome</keyword>
<accession>A0A4S4LKL2</accession>
<protein>
    <recommendedName>
        <fullName evidence="3">F-box domain-containing protein</fullName>
    </recommendedName>
</protein>